<sequence length="392" mass="44042">MFGIREEVWKNINGFNTATEIYQQPELWLETLQIIQNNIEKIKGFFAGFQENKNTRVIFAGAGTSAYIGEILVPYLQRKYNYRFEAIPTTHIVTNPENYLEKDTTTIIISFGRSGNSPESMATFNLAEQLINDVHHIFITCNPDGEMAKTAKDKKNILLLLMPEKSNDKGFAMTSSLTCMILAALLIFDIQNLENYSKQLAEIANIGKNILDNNHQKLSEILNSTPKRVIYLGSGSFYGLSKESALKLLELTRGKIIGYSESVLGFRHGPKSIVNDETLVFIFLSQDAYSRKYDIDLLKEIYNDPGDHTVIAISANFENDLKEICNDLLYLPEKAAEIDNPILISMLYILYAQVFALLASVKSGIEPDNPNPGGIVNRVVKGVNIYPYGKIN</sequence>
<reference evidence="6" key="1">
    <citation type="journal article" date="2016" name="Genome Announc.">
        <title>Draft Genome Sequence of the Syntrophic Lactate-Degrading Bacterium Tepidanaerobacter syntrophicus JLT.</title>
        <authorList>
            <person name="Matsuura N."/>
            <person name="Ohashi A."/>
            <person name="Tourlousse D.M."/>
            <person name="Sekiguchi Y."/>
        </authorList>
    </citation>
    <scope>NUCLEOTIDE SEQUENCE [LARGE SCALE GENOMIC DNA]</scope>
    <source>
        <strain evidence="6">JL</strain>
    </source>
</reference>
<comment type="similarity">
    <text evidence="1">Belongs to the SIS family. AgaS subfamily.</text>
</comment>
<evidence type="ECO:0000256" key="1">
    <source>
        <dbReference type="ARBA" id="ARBA00007748"/>
    </source>
</evidence>
<dbReference type="Proteomes" id="UP000062160">
    <property type="component" value="Unassembled WGS sequence"/>
</dbReference>
<dbReference type="PROSITE" id="PS51464">
    <property type="entry name" value="SIS"/>
    <property type="match status" value="2"/>
</dbReference>
<dbReference type="GO" id="GO:0005886">
    <property type="term" value="C:plasma membrane"/>
    <property type="evidence" value="ECO:0007669"/>
    <property type="project" value="TreeGrafter"/>
</dbReference>
<proteinExistence type="inferred from homology"/>
<dbReference type="GO" id="GO:1901135">
    <property type="term" value="P:carbohydrate derivative metabolic process"/>
    <property type="evidence" value="ECO:0007669"/>
    <property type="project" value="InterPro"/>
</dbReference>
<evidence type="ECO:0000313" key="6">
    <source>
        <dbReference type="EMBL" id="GAQ26010.1"/>
    </source>
</evidence>
<dbReference type="InterPro" id="IPR046348">
    <property type="entry name" value="SIS_dom_sf"/>
</dbReference>
<dbReference type="Gene3D" id="3.40.50.10490">
    <property type="entry name" value="Glucose-6-phosphate isomerase like protein, domain 1"/>
    <property type="match status" value="2"/>
</dbReference>
<feature type="domain" description="SIS" evidence="5">
    <location>
        <begin position="45"/>
        <end position="196"/>
    </location>
</feature>
<evidence type="ECO:0000256" key="3">
    <source>
        <dbReference type="ARBA" id="ARBA00022801"/>
    </source>
</evidence>
<dbReference type="PANTHER" id="PTHR32502:SF3">
    <property type="entry name" value="D-GALACTOSAMINE-6-PHOSPHATE DEAMINASE AGAS-RELATED"/>
    <property type="match status" value="1"/>
</dbReference>
<evidence type="ECO:0000259" key="5">
    <source>
        <dbReference type="PROSITE" id="PS51464"/>
    </source>
</evidence>
<evidence type="ECO:0000256" key="4">
    <source>
        <dbReference type="ARBA" id="ARBA00029292"/>
    </source>
</evidence>
<gene>
    <name evidence="6" type="ORF">TSYNT_9264</name>
</gene>
<keyword evidence="3" id="KW-0378">Hydrolase</keyword>
<accession>A0A0U9HH38</accession>
<dbReference type="SUPFAM" id="SSF53697">
    <property type="entry name" value="SIS domain"/>
    <property type="match status" value="1"/>
</dbReference>
<dbReference type="PANTHER" id="PTHR32502">
    <property type="entry name" value="N-ACETYLGALACTOSAMINE PERMEASE II COMPONENT-RELATED"/>
    <property type="match status" value="1"/>
</dbReference>
<comment type="catalytic activity">
    <reaction evidence="4">
        <text>D-galactosamine 6-phosphate + H2O = D-tagatopyranose 1-phosphate + NH4(+)</text>
        <dbReference type="Rhea" id="RHEA:47680"/>
        <dbReference type="ChEBI" id="CHEBI:15377"/>
        <dbReference type="ChEBI" id="CHEBI:28938"/>
        <dbReference type="ChEBI" id="CHEBI:71674"/>
        <dbReference type="ChEBI" id="CHEBI:138150"/>
    </reaction>
</comment>
<evidence type="ECO:0000313" key="7">
    <source>
        <dbReference type="Proteomes" id="UP000062160"/>
    </source>
</evidence>
<dbReference type="InterPro" id="IPR035464">
    <property type="entry name" value="SIS_AgaS"/>
</dbReference>
<name>A0A0U9HH38_9FIRM</name>
<dbReference type="GO" id="GO:0097367">
    <property type="term" value="F:carbohydrate derivative binding"/>
    <property type="evidence" value="ECO:0007669"/>
    <property type="project" value="InterPro"/>
</dbReference>
<dbReference type="InterPro" id="IPR035466">
    <property type="entry name" value="GlmS/AgaS_SIS"/>
</dbReference>
<dbReference type="CDD" id="cd05010">
    <property type="entry name" value="SIS_AgaS_like"/>
    <property type="match status" value="1"/>
</dbReference>
<dbReference type="AlphaFoldDB" id="A0A0U9HH38"/>
<dbReference type="GO" id="GO:0016787">
    <property type="term" value="F:hydrolase activity"/>
    <property type="evidence" value="ECO:0007669"/>
    <property type="project" value="UniProtKB-KW"/>
</dbReference>
<dbReference type="GO" id="GO:0009401">
    <property type="term" value="P:phosphoenolpyruvate-dependent sugar phosphotransferase system"/>
    <property type="evidence" value="ECO:0007669"/>
    <property type="project" value="TreeGrafter"/>
</dbReference>
<dbReference type="CDD" id="cd05008">
    <property type="entry name" value="SIS_GlmS_GlmD_1"/>
    <property type="match status" value="1"/>
</dbReference>
<dbReference type="InterPro" id="IPR001347">
    <property type="entry name" value="SIS_dom"/>
</dbReference>
<dbReference type="EMBL" id="DF977003">
    <property type="protein sequence ID" value="GAQ26010.1"/>
    <property type="molecule type" value="Genomic_DNA"/>
</dbReference>
<dbReference type="InterPro" id="IPR050303">
    <property type="entry name" value="GatZ_KbaZ_carbometab"/>
</dbReference>
<protein>
    <submittedName>
        <fullName evidence="6">Tagatose-7-phosphate ketose</fullName>
    </submittedName>
</protein>
<dbReference type="RefSeq" id="WP_059033723.1">
    <property type="nucleotide sequence ID" value="NZ_DF977003.1"/>
</dbReference>
<dbReference type="STRING" id="224999.GCA_001485475_02048"/>
<dbReference type="OrthoDB" id="9779207at2"/>
<organism evidence="6">
    <name type="scientific">Tepidanaerobacter syntrophicus</name>
    <dbReference type="NCBI Taxonomy" id="224999"/>
    <lineage>
        <taxon>Bacteria</taxon>
        <taxon>Bacillati</taxon>
        <taxon>Bacillota</taxon>
        <taxon>Clostridia</taxon>
        <taxon>Thermosediminibacterales</taxon>
        <taxon>Tepidanaerobacteraceae</taxon>
        <taxon>Tepidanaerobacter</taxon>
    </lineage>
</organism>
<feature type="domain" description="SIS" evidence="5">
    <location>
        <begin position="218"/>
        <end position="370"/>
    </location>
</feature>
<keyword evidence="7" id="KW-1185">Reference proteome</keyword>
<evidence type="ECO:0000256" key="2">
    <source>
        <dbReference type="ARBA" id="ARBA00022737"/>
    </source>
</evidence>
<dbReference type="Pfam" id="PF01380">
    <property type="entry name" value="SIS"/>
    <property type="match status" value="1"/>
</dbReference>
<keyword evidence="2" id="KW-0677">Repeat</keyword>